<dbReference type="SUPFAM" id="SSF50911">
    <property type="entry name" value="Mannose 6-phosphate receptor domain"/>
    <property type="match status" value="1"/>
</dbReference>
<protein>
    <submittedName>
        <fullName evidence="3">M6PR</fullName>
    </submittedName>
</protein>
<organism evidence="3 4">
    <name type="scientific">Acanthosepion pharaonis</name>
    <name type="common">Pharaoh cuttlefish</name>
    <name type="synonym">Sepia pharaonis</name>
    <dbReference type="NCBI Taxonomy" id="158019"/>
    <lineage>
        <taxon>Eukaryota</taxon>
        <taxon>Metazoa</taxon>
        <taxon>Spiralia</taxon>
        <taxon>Lophotrochozoa</taxon>
        <taxon>Mollusca</taxon>
        <taxon>Cephalopoda</taxon>
        <taxon>Coleoidea</taxon>
        <taxon>Decapodiformes</taxon>
        <taxon>Sepiida</taxon>
        <taxon>Sepiina</taxon>
        <taxon>Sepiidae</taxon>
        <taxon>Acanthosepion</taxon>
    </lineage>
</organism>
<dbReference type="PANTHER" id="PTHR15071">
    <property type="entry name" value="MANNOSE-6-PHOSPHATE RECEPTOR FAMILY MEMBER"/>
    <property type="match status" value="1"/>
</dbReference>
<dbReference type="InterPro" id="IPR028927">
    <property type="entry name" value="Man-6-P_rcpt"/>
</dbReference>
<dbReference type="Pfam" id="PF02157">
    <property type="entry name" value="Man-6-P_recep"/>
    <property type="match status" value="1"/>
</dbReference>
<keyword evidence="2" id="KW-0812">Transmembrane</keyword>
<name>A0A812ERQ7_ACAPH</name>
<dbReference type="InterPro" id="IPR009011">
    <property type="entry name" value="Man6P_isomerase_rcpt-bd_dom_sf"/>
</dbReference>
<keyword evidence="2" id="KW-1133">Transmembrane helix</keyword>
<dbReference type="EMBL" id="CAHIKZ030005624">
    <property type="protein sequence ID" value="CAE1332013.1"/>
    <property type="molecule type" value="Genomic_DNA"/>
</dbReference>
<dbReference type="GO" id="GO:0005802">
    <property type="term" value="C:trans-Golgi network"/>
    <property type="evidence" value="ECO:0007669"/>
    <property type="project" value="TreeGrafter"/>
</dbReference>
<gene>
    <name evidence="3" type="ORF">SPHA_81121</name>
</gene>
<keyword evidence="1" id="KW-0325">Glycoprotein</keyword>
<comment type="caution">
    <text evidence="3">The sequence shown here is derived from an EMBL/GenBank/DDBJ whole genome shotgun (WGS) entry which is preliminary data.</text>
</comment>
<dbReference type="GO" id="GO:0000139">
    <property type="term" value="C:Golgi membrane"/>
    <property type="evidence" value="ECO:0007669"/>
    <property type="project" value="UniProtKB-SubCell"/>
</dbReference>
<evidence type="ECO:0000256" key="2">
    <source>
        <dbReference type="SAM" id="Phobius"/>
    </source>
</evidence>
<dbReference type="AlphaFoldDB" id="A0A812ERQ7"/>
<evidence type="ECO:0000256" key="1">
    <source>
        <dbReference type="ARBA" id="ARBA00023180"/>
    </source>
</evidence>
<dbReference type="OrthoDB" id="29460at2759"/>
<keyword evidence="4" id="KW-1185">Reference proteome</keyword>
<dbReference type="PANTHER" id="PTHR15071:SF0">
    <property type="entry name" value="MANNOSE 6-PHOSPHATE RECEPTOR-LIKE PROTEIN 1"/>
    <property type="match status" value="1"/>
</dbReference>
<proteinExistence type="predicted"/>
<dbReference type="Gene3D" id="2.70.130.10">
    <property type="entry name" value="Mannose-6-phosphate receptor binding domain"/>
    <property type="match status" value="1"/>
</dbReference>
<accession>A0A812ERQ7</accession>
<dbReference type="Proteomes" id="UP000597762">
    <property type="component" value="Unassembled WGS sequence"/>
</dbReference>
<sequence length="221" mass="25040">MTGPCTCEFEQWKLDLSPLVASSKTPESEPIFTDSAETYIFNYNPCKPFRSNATNCKNDTDLAVNRIDKSGKCLVIGNQKNVAFKGDTSKVDGIYLEYSNKKGVPNSFAKVLLQCSNQNHFKYIKQETPTPLSYVFKLETIYACQPVNHKLSAGSIFLILFMIATTVYLIGGFIFKHFYLHAQGVEIIPHYSFWSDFPLLVRDGCYFTFHGCQGPTTYERI</sequence>
<reference evidence="3" key="1">
    <citation type="submission" date="2021-01" db="EMBL/GenBank/DDBJ databases">
        <authorList>
            <person name="Li R."/>
            <person name="Bekaert M."/>
        </authorList>
    </citation>
    <scope>NUCLEOTIDE SEQUENCE</scope>
    <source>
        <strain evidence="3">Farmed</strain>
    </source>
</reference>
<feature type="transmembrane region" description="Helical" evidence="2">
    <location>
        <begin position="151"/>
        <end position="175"/>
    </location>
</feature>
<evidence type="ECO:0000313" key="3">
    <source>
        <dbReference type="EMBL" id="CAE1332013.1"/>
    </source>
</evidence>
<keyword evidence="2" id="KW-0472">Membrane</keyword>
<evidence type="ECO:0000313" key="4">
    <source>
        <dbReference type="Proteomes" id="UP000597762"/>
    </source>
</evidence>